<sequence>MTTREINKVHSALMREHSIFYADMICRAIQDNTIDEETFANGIEGIYWAYKEDVDEYIPKGWENV</sequence>
<dbReference type="STRING" id="1122991.GCA_000613445_01310"/>
<keyword evidence="2" id="KW-1185">Reference proteome</keyword>
<dbReference type="EMBL" id="QJJX01000005">
    <property type="protein sequence ID" value="PXX23630.1"/>
    <property type="molecule type" value="Genomic_DNA"/>
</dbReference>
<organism evidence="1 2">
    <name type="scientific">Hoylesella shahii DSM 15611 = JCM 12083</name>
    <dbReference type="NCBI Taxonomy" id="1122991"/>
    <lineage>
        <taxon>Bacteria</taxon>
        <taxon>Pseudomonadati</taxon>
        <taxon>Bacteroidota</taxon>
        <taxon>Bacteroidia</taxon>
        <taxon>Bacteroidales</taxon>
        <taxon>Prevotellaceae</taxon>
        <taxon>Hoylesella</taxon>
    </lineage>
</organism>
<protein>
    <submittedName>
        <fullName evidence="1">Uncharacterized protein</fullName>
    </submittedName>
</protein>
<accession>A0A318I3A1</accession>
<dbReference type="AlphaFoldDB" id="A0A318I3A1"/>
<dbReference type="Proteomes" id="UP000248314">
    <property type="component" value="Unassembled WGS sequence"/>
</dbReference>
<evidence type="ECO:0000313" key="2">
    <source>
        <dbReference type="Proteomes" id="UP000248314"/>
    </source>
</evidence>
<reference evidence="1 2" key="1">
    <citation type="submission" date="2018-05" db="EMBL/GenBank/DDBJ databases">
        <title>Genomic Encyclopedia of Type Strains, Phase I: the one thousand microbial genomes (KMG-I) project.</title>
        <authorList>
            <person name="Kyrpides N."/>
        </authorList>
    </citation>
    <scope>NUCLEOTIDE SEQUENCE [LARGE SCALE GENOMIC DNA]</scope>
    <source>
        <strain evidence="1 2">DSM 15611</strain>
    </source>
</reference>
<dbReference type="OrthoDB" id="9958215at2"/>
<gene>
    <name evidence="1" type="ORF">EJ73_00619</name>
</gene>
<proteinExistence type="predicted"/>
<comment type="caution">
    <text evidence="1">The sequence shown here is derived from an EMBL/GenBank/DDBJ whole genome shotgun (WGS) entry which is preliminary data.</text>
</comment>
<evidence type="ECO:0000313" key="1">
    <source>
        <dbReference type="EMBL" id="PXX23630.1"/>
    </source>
</evidence>
<name>A0A318I3A1_9BACT</name>
<dbReference type="RefSeq" id="WP_025816453.1">
    <property type="nucleotide sequence ID" value="NZ_BAIZ01000025.1"/>
</dbReference>